<sequence length="49" mass="5745">FGNDGRWGYPEGVMAGHRDIWPRPKDIPFDWKTCTPRSEDAKKSPYYSE</sequence>
<dbReference type="EMBL" id="LAZR01062171">
    <property type="protein sequence ID" value="KKK62076.1"/>
    <property type="molecule type" value="Genomic_DNA"/>
</dbReference>
<feature type="non-terminal residue" evidence="1">
    <location>
        <position position="1"/>
    </location>
</feature>
<name>A0A0F8ZQA3_9ZZZZ</name>
<comment type="caution">
    <text evidence="1">The sequence shown here is derived from an EMBL/GenBank/DDBJ whole genome shotgun (WGS) entry which is preliminary data.</text>
</comment>
<gene>
    <name evidence="1" type="ORF">LCGC14_3007960</name>
</gene>
<accession>A0A0F8ZQA3</accession>
<organism evidence="1">
    <name type="scientific">marine sediment metagenome</name>
    <dbReference type="NCBI Taxonomy" id="412755"/>
    <lineage>
        <taxon>unclassified sequences</taxon>
        <taxon>metagenomes</taxon>
        <taxon>ecological metagenomes</taxon>
    </lineage>
</organism>
<evidence type="ECO:0000313" key="1">
    <source>
        <dbReference type="EMBL" id="KKK62076.1"/>
    </source>
</evidence>
<dbReference type="AlphaFoldDB" id="A0A0F8ZQA3"/>
<reference evidence="1" key="1">
    <citation type="journal article" date="2015" name="Nature">
        <title>Complex archaea that bridge the gap between prokaryotes and eukaryotes.</title>
        <authorList>
            <person name="Spang A."/>
            <person name="Saw J.H."/>
            <person name="Jorgensen S.L."/>
            <person name="Zaremba-Niedzwiedzka K."/>
            <person name="Martijn J."/>
            <person name="Lind A.E."/>
            <person name="van Eijk R."/>
            <person name="Schleper C."/>
            <person name="Guy L."/>
            <person name="Ettema T.J."/>
        </authorList>
    </citation>
    <scope>NUCLEOTIDE SEQUENCE</scope>
</reference>
<proteinExistence type="predicted"/>
<protein>
    <submittedName>
        <fullName evidence="1">Uncharacterized protein</fullName>
    </submittedName>
</protein>